<dbReference type="InterPro" id="IPR017853">
    <property type="entry name" value="GH"/>
</dbReference>
<accession>A0A066YVM6</accession>
<organism evidence="2 3">
    <name type="scientific">Kitasatospora cheerisanensis KCTC 2395</name>
    <dbReference type="NCBI Taxonomy" id="1348663"/>
    <lineage>
        <taxon>Bacteria</taxon>
        <taxon>Bacillati</taxon>
        <taxon>Actinomycetota</taxon>
        <taxon>Actinomycetes</taxon>
        <taxon>Kitasatosporales</taxon>
        <taxon>Streptomycetaceae</taxon>
        <taxon>Kitasatospora</taxon>
    </lineage>
</organism>
<dbReference type="SUPFAM" id="SSF51445">
    <property type="entry name" value="(Trans)glycosidases"/>
    <property type="match status" value="1"/>
</dbReference>
<evidence type="ECO:0000256" key="1">
    <source>
        <dbReference type="SAM" id="MobiDB-lite"/>
    </source>
</evidence>
<name>A0A066YVM6_9ACTN</name>
<dbReference type="AlphaFoldDB" id="A0A066YVM6"/>
<dbReference type="eggNOG" id="COG1831">
    <property type="taxonomic scope" value="Bacteria"/>
</dbReference>
<dbReference type="HOGENOM" id="CLU_047695_0_0_11"/>
<evidence type="ECO:0008006" key="4">
    <source>
        <dbReference type="Google" id="ProtNLM"/>
    </source>
</evidence>
<protein>
    <recommendedName>
        <fullName evidence="4">Abortive infection protein</fullName>
    </recommendedName>
</protein>
<feature type="region of interest" description="Disordered" evidence="1">
    <location>
        <begin position="413"/>
        <end position="439"/>
    </location>
</feature>
<dbReference type="PATRIC" id="fig|1348663.4.peg.5888"/>
<sequence length="460" mass="49571">MGPTAVQGVLVGAGPAGDLVHGESGDALLEQDFAGGGEDRVLEFGAAPPGRCHLPTFFAVVLRGPRPFVRPAAVCPARCRSPCEWYVPPKQGTGRTQFAVRYLPYPVLRGEDGFAVRVFGITYDTGFRSAGTTTREPFDPETVRREMLVIRQELHCDAVRVTGAEPDRLETAARYAADAGLEVWLSPFTNGLTRPELFDLLVDCAGRAEKLRAGGAEVVLLTGSEISLFTDGFLPGGDYLERAGVLADQARFRALLPELHRTVNAFLAEVLAAVRPLFGGPIGYASLPFEGVDWAPFDLVATDAGYRDATNADRLLPGLRTLTGHGRPAAVTEFGCGSFTGAAALGARGDRAVVFDEHGRAARFAEPLDRNEQEQADYLTDLLAAFEPSGLDAAFVQTFAHYHLPGSDDPERDFDRASFGIVRPLPPGRTSTTHPGLPWEPKAAFHALAAHGRDRLRRRP</sequence>
<evidence type="ECO:0000313" key="2">
    <source>
        <dbReference type="EMBL" id="KDN82136.1"/>
    </source>
</evidence>
<dbReference type="Gene3D" id="3.20.20.80">
    <property type="entry name" value="Glycosidases"/>
    <property type="match status" value="1"/>
</dbReference>
<dbReference type="EMBL" id="JNBY01000120">
    <property type="protein sequence ID" value="KDN82136.1"/>
    <property type="molecule type" value="Genomic_DNA"/>
</dbReference>
<keyword evidence="3" id="KW-1185">Reference proteome</keyword>
<proteinExistence type="predicted"/>
<comment type="caution">
    <text evidence="2">The sequence shown here is derived from an EMBL/GenBank/DDBJ whole genome shotgun (WGS) entry which is preliminary data.</text>
</comment>
<reference evidence="2 3" key="1">
    <citation type="submission" date="2014-05" db="EMBL/GenBank/DDBJ databases">
        <title>Draft Genome Sequence of Kitasatospora cheerisanensis KCTC 2395.</title>
        <authorList>
            <person name="Nam D.H."/>
        </authorList>
    </citation>
    <scope>NUCLEOTIDE SEQUENCE [LARGE SCALE GENOMIC DNA]</scope>
    <source>
        <strain evidence="2 3">KCTC 2395</strain>
    </source>
</reference>
<gene>
    <name evidence="2" type="ORF">KCH_60860</name>
</gene>
<evidence type="ECO:0000313" key="3">
    <source>
        <dbReference type="Proteomes" id="UP000027178"/>
    </source>
</evidence>
<dbReference type="Proteomes" id="UP000027178">
    <property type="component" value="Unassembled WGS sequence"/>
</dbReference>